<comment type="similarity">
    <text evidence="3 12">Belongs to the NifH/BchL/ChlL family.</text>
</comment>
<accession>A0A6A0B9K6</accession>
<comment type="cofactor">
    <cofactor evidence="1">
        <name>[4Fe-4S] cluster</name>
        <dbReference type="ChEBI" id="CHEBI:49883"/>
    </cofactor>
</comment>
<evidence type="ECO:0000313" key="14">
    <source>
        <dbReference type="Proteomes" id="UP000480303"/>
    </source>
</evidence>
<dbReference type="InterPro" id="IPR027417">
    <property type="entry name" value="P-loop_NTPase"/>
</dbReference>
<organism evidence="13 14">
    <name type="scientific">Pseudolactococcus hodotermopsidis</name>
    <dbReference type="NCBI Taxonomy" id="2709157"/>
    <lineage>
        <taxon>Bacteria</taxon>
        <taxon>Bacillati</taxon>
        <taxon>Bacillota</taxon>
        <taxon>Bacilli</taxon>
        <taxon>Lactobacillales</taxon>
        <taxon>Streptococcaceae</taxon>
        <taxon>Pseudolactococcus</taxon>
    </lineage>
</organism>
<evidence type="ECO:0000256" key="9">
    <source>
        <dbReference type="ARBA" id="ARBA00023004"/>
    </source>
</evidence>
<dbReference type="PANTHER" id="PTHR42864:SF2">
    <property type="entry name" value="LIGHT-INDEPENDENT PROTOCHLOROPHYLLIDE REDUCTASE IRON-SULFUR ATP-BINDING PROTEIN"/>
    <property type="match status" value="1"/>
</dbReference>
<comment type="subunit">
    <text evidence="4">Homodimer.</text>
</comment>
<proteinExistence type="inferred from homology"/>
<evidence type="ECO:0000256" key="4">
    <source>
        <dbReference type="ARBA" id="ARBA00011738"/>
    </source>
</evidence>
<keyword evidence="7 12" id="KW-0547">Nucleotide-binding</keyword>
<dbReference type="PROSITE" id="PS00746">
    <property type="entry name" value="NIFH_FRXC_1"/>
    <property type="match status" value="1"/>
</dbReference>
<keyword evidence="6 12" id="KW-0479">Metal-binding</keyword>
<keyword evidence="10 12" id="KW-0411">Iron-sulfur</keyword>
<dbReference type="PROSITE" id="PS51026">
    <property type="entry name" value="NIFH_FRXC_3"/>
    <property type="match status" value="1"/>
</dbReference>
<dbReference type="PIRSF" id="PIRSF000363">
    <property type="entry name" value="Nitrogenase_iron"/>
    <property type="match status" value="1"/>
</dbReference>
<name>A0A6A0B9K6_9LACT</name>
<evidence type="ECO:0000256" key="1">
    <source>
        <dbReference type="ARBA" id="ARBA00001966"/>
    </source>
</evidence>
<dbReference type="GO" id="GO:0051539">
    <property type="term" value="F:4 iron, 4 sulfur cluster binding"/>
    <property type="evidence" value="ECO:0007669"/>
    <property type="project" value="UniProtKB-KW"/>
</dbReference>
<evidence type="ECO:0000256" key="10">
    <source>
        <dbReference type="ARBA" id="ARBA00023014"/>
    </source>
</evidence>
<dbReference type="Pfam" id="PF00142">
    <property type="entry name" value="Fer4_NifH"/>
    <property type="match status" value="1"/>
</dbReference>
<evidence type="ECO:0000313" key="13">
    <source>
        <dbReference type="EMBL" id="GFH42130.1"/>
    </source>
</evidence>
<dbReference type="InterPro" id="IPR000392">
    <property type="entry name" value="NifH/frxC"/>
</dbReference>
<dbReference type="PANTHER" id="PTHR42864">
    <property type="entry name" value="LIGHT-INDEPENDENT PROTOCHLOROPHYLLIDE REDUCTASE IRON-SULFUR ATP-BINDING PROTEIN"/>
    <property type="match status" value="1"/>
</dbReference>
<keyword evidence="14" id="KW-1185">Reference proteome</keyword>
<keyword evidence="12" id="KW-0004">4Fe-4S</keyword>
<dbReference type="GO" id="GO:0046872">
    <property type="term" value="F:metal ion binding"/>
    <property type="evidence" value="ECO:0007669"/>
    <property type="project" value="UniProtKB-KW"/>
</dbReference>
<dbReference type="EMBL" id="BLLI01000013">
    <property type="protein sequence ID" value="GFH42130.1"/>
    <property type="molecule type" value="Genomic_DNA"/>
</dbReference>
<evidence type="ECO:0000256" key="12">
    <source>
        <dbReference type="RuleBase" id="RU003688"/>
    </source>
</evidence>
<evidence type="ECO:0000256" key="11">
    <source>
        <dbReference type="ARBA" id="ARBA00047967"/>
    </source>
</evidence>
<evidence type="ECO:0000256" key="8">
    <source>
        <dbReference type="ARBA" id="ARBA00022840"/>
    </source>
</evidence>
<dbReference type="AlphaFoldDB" id="A0A6A0B9K6"/>
<evidence type="ECO:0000256" key="6">
    <source>
        <dbReference type="ARBA" id="ARBA00022723"/>
    </source>
</evidence>
<dbReference type="CDD" id="cd02040">
    <property type="entry name" value="NifH"/>
    <property type="match status" value="1"/>
</dbReference>
<evidence type="ECO:0000256" key="2">
    <source>
        <dbReference type="ARBA" id="ARBA00002234"/>
    </source>
</evidence>
<dbReference type="EC" id="1.18.6.1" evidence="5"/>
<evidence type="ECO:0000256" key="7">
    <source>
        <dbReference type="ARBA" id="ARBA00022741"/>
    </source>
</evidence>
<dbReference type="Gene3D" id="3.40.50.300">
    <property type="entry name" value="P-loop containing nucleotide triphosphate hydrolases"/>
    <property type="match status" value="1"/>
</dbReference>
<comment type="function">
    <text evidence="2">The key enzymatic reactions in nitrogen fixation are catalyzed by the nitrogenase complex, which has 2 components: the iron protein and the molybdenum-iron protein.</text>
</comment>
<keyword evidence="9 12" id="KW-0408">Iron</keyword>
<dbReference type="InterPro" id="IPR030655">
    <property type="entry name" value="NifH/chlL_CS"/>
</dbReference>
<dbReference type="GO" id="GO:0005524">
    <property type="term" value="F:ATP binding"/>
    <property type="evidence" value="ECO:0007669"/>
    <property type="project" value="UniProtKB-KW"/>
</dbReference>
<comment type="caution">
    <text evidence="13">The sequence shown here is derived from an EMBL/GenBank/DDBJ whole genome shotgun (WGS) entry which is preliminary data.</text>
</comment>
<dbReference type="PRINTS" id="PR00091">
    <property type="entry name" value="NITROGNASEII"/>
</dbReference>
<evidence type="ECO:0000256" key="5">
    <source>
        <dbReference type="ARBA" id="ARBA00012773"/>
    </source>
</evidence>
<evidence type="ECO:0000256" key="3">
    <source>
        <dbReference type="ARBA" id="ARBA00005504"/>
    </source>
</evidence>
<comment type="catalytic activity">
    <reaction evidence="11">
        <text>N2 + 8 reduced [2Fe-2S]-[ferredoxin] + 16 ATP + 16 H2O = H2 + 8 oxidized [2Fe-2S]-[ferredoxin] + 2 NH4(+) + 16 ADP + 16 phosphate + 6 H(+)</text>
        <dbReference type="Rhea" id="RHEA:21448"/>
        <dbReference type="Rhea" id="RHEA-COMP:10000"/>
        <dbReference type="Rhea" id="RHEA-COMP:10001"/>
        <dbReference type="ChEBI" id="CHEBI:15377"/>
        <dbReference type="ChEBI" id="CHEBI:15378"/>
        <dbReference type="ChEBI" id="CHEBI:17997"/>
        <dbReference type="ChEBI" id="CHEBI:18276"/>
        <dbReference type="ChEBI" id="CHEBI:28938"/>
        <dbReference type="ChEBI" id="CHEBI:30616"/>
        <dbReference type="ChEBI" id="CHEBI:33737"/>
        <dbReference type="ChEBI" id="CHEBI:33738"/>
        <dbReference type="ChEBI" id="CHEBI:43474"/>
        <dbReference type="ChEBI" id="CHEBI:456216"/>
        <dbReference type="EC" id="1.18.6.1"/>
    </reaction>
</comment>
<gene>
    <name evidence="13" type="ORF">Hs30E_06810</name>
</gene>
<dbReference type="SUPFAM" id="SSF52540">
    <property type="entry name" value="P-loop containing nucleoside triphosphate hydrolases"/>
    <property type="match status" value="1"/>
</dbReference>
<dbReference type="RefSeq" id="WP_172207979.1">
    <property type="nucleotide sequence ID" value="NZ_BLLI01000013.1"/>
</dbReference>
<dbReference type="GO" id="GO:0016163">
    <property type="term" value="F:nitrogenase activity"/>
    <property type="evidence" value="ECO:0007669"/>
    <property type="project" value="UniProtKB-EC"/>
</dbReference>
<keyword evidence="12" id="KW-0560">Oxidoreductase</keyword>
<keyword evidence="8 12" id="KW-0067">ATP-binding</keyword>
<dbReference type="Proteomes" id="UP000480303">
    <property type="component" value="Unassembled WGS sequence"/>
</dbReference>
<protein>
    <recommendedName>
        <fullName evidence="5">nitrogenase</fullName>
        <ecNumber evidence="5">1.18.6.1</ecNumber>
    </recommendedName>
</protein>
<reference evidence="13 14" key="1">
    <citation type="submission" date="2020-02" db="EMBL/GenBank/DDBJ databases">
        <title>Draft genome sequence of Lactococcus sp. Hs30E4-3.</title>
        <authorList>
            <person name="Noda S."/>
            <person name="Yuki M."/>
            <person name="Ohkuma M."/>
        </authorList>
    </citation>
    <scope>NUCLEOTIDE SEQUENCE [LARGE SCALE GENOMIC DNA]</scope>
    <source>
        <strain evidence="13 14">Hs30E4-3</strain>
    </source>
</reference>
<dbReference type="PROSITE" id="PS00692">
    <property type="entry name" value="NIFH_FRXC_2"/>
    <property type="match status" value="1"/>
</dbReference>
<sequence>MLKIAIYGKGGIGKSTTSSNISAALSEMGLRVMQIGCDPKADSTTNLCAGKPVNTVLNMLREKGDEIALADIVKEGYNGVLCVEAGGPTPGIGCAGRGIITAFDKLEELGAYEIYQPDVVLYDVLGDVVCGGFAMPIRGGYAEHVFVVSSGEKMAIYAAANIALAIKNFKGRGYAKMQGIILNARNVANEIELVNELAQEIETKVTRVLPRSASVQEAEEKGQTVIEALPDSEMADEYRALVKQIMEVCEYVPESLCLK</sequence>